<dbReference type="InterPro" id="IPR050778">
    <property type="entry name" value="Cueball_EGF_LRP_Nidogen"/>
</dbReference>
<feature type="disulfide bond" evidence="12">
    <location>
        <begin position="626"/>
        <end position="641"/>
    </location>
</feature>
<dbReference type="GO" id="GO:0060070">
    <property type="term" value="P:canonical Wnt signaling pathway"/>
    <property type="evidence" value="ECO:0007669"/>
    <property type="project" value="TreeGrafter"/>
</dbReference>
<dbReference type="InterPro" id="IPR001881">
    <property type="entry name" value="EGF-like_Ca-bd_dom"/>
</dbReference>
<evidence type="ECO:0000256" key="8">
    <source>
        <dbReference type="ARBA" id="ARBA00023136"/>
    </source>
</evidence>
<evidence type="ECO:0000256" key="13">
    <source>
        <dbReference type="PROSITE-ProRule" id="PRU00461"/>
    </source>
</evidence>
<dbReference type="Pfam" id="PF00058">
    <property type="entry name" value="Ldl_recept_b"/>
    <property type="match status" value="2"/>
</dbReference>
<dbReference type="SMART" id="SM00135">
    <property type="entry name" value="LY"/>
    <property type="match status" value="5"/>
</dbReference>
<dbReference type="InterPro" id="IPR002172">
    <property type="entry name" value="LDrepeatLR_classA_rpt"/>
</dbReference>
<evidence type="ECO:0000256" key="14">
    <source>
        <dbReference type="SAM" id="SignalP"/>
    </source>
</evidence>
<keyword evidence="2" id="KW-0245">EGF-like domain</keyword>
<dbReference type="GO" id="GO:0042813">
    <property type="term" value="F:Wnt receptor activity"/>
    <property type="evidence" value="ECO:0007669"/>
    <property type="project" value="TreeGrafter"/>
</dbReference>
<dbReference type="WBParaSite" id="Pan_g17059.t1">
    <property type="protein sequence ID" value="Pan_g17059.t1"/>
    <property type="gene ID" value="Pan_g17059"/>
</dbReference>
<dbReference type="Gene3D" id="2.120.10.30">
    <property type="entry name" value="TolB, C-terminal domain"/>
    <property type="match status" value="1"/>
</dbReference>
<evidence type="ECO:0000256" key="6">
    <source>
        <dbReference type="ARBA" id="ARBA00022737"/>
    </source>
</evidence>
<name>A0A7E4V6B3_PANRE</name>
<feature type="disulfide bond" evidence="12">
    <location>
        <begin position="666"/>
        <end position="681"/>
    </location>
</feature>
<evidence type="ECO:0000256" key="5">
    <source>
        <dbReference type="ARBA" id="ARBA00022729"/>
    </source>
</evidence>
<feature type="domain" description="EGF-like" evidence="16">
    <location>
        <begin position="562"/>
        <end position="602"/>
    </location>
</feature>
<keyword evidence="8" id="KW-0472">Membrane</keyword>
<keyword evidence="5 14" id="KW-0732">Signal</keyword>
<keyword evidence="3" id="KW-0254">Endocytosis</keyword>
<dbReference type="PROSITE" id="PS50068">
    <property type="entry name" value="LDLRA_2"/>
    <property type="match status" value="2"/>
</dbReference>
<dbReference type="GO" id="GO:0017147">
    <property type="term" value="F:Wnt-protein binding"/>
    <property type="evidence" value="ECO:0007669"/>
    <property type="project" value="TreeGrafter"/>
</dbReference>
<dbReference type="AlphaFoldDB" id="A0A7E4V6B3"/>
<comment type="subcellular location">
    <subcellularLocation>
        <location evidence="1">Membrane</location>
        <topology evidence="1">Single-pass membrane protein</topology>
    </subcellularLocation>
</comment>
<dbReference type="SUPFAM" id="SSF57184">
    <property type="entry name" value="Growth factor receptor domain"/>
    <property type="match status" value="1"/>
</dbReference>
<sequence length="695" mass="76435">MFQLAKMRLRKALSRFCVLVALIGVANASPCDITGEAAVLRCASDLVITEFGPASTEPASQPFPTLSFRALNPICEKYDAFKQCTAFVDDQCRSSMLTNLMSLWNFVCEDGFRRNVNENAACVATADSDEHISKCLSEAAEDSESTSRNGTYSIAQQREQRCAYAKAQLMCYADHHKYMKTCLNTVELHHRLLSFVVGNVSDLSSCELPEFNALVKKFTVAEREASRGGCDSSGVCKCVSGFKIDNSTKKCIDIDECAEGLHNCTQKCVNTDGGYNCACEEGFYSLAPDNVTCVRTDKTPMWIYFAHGQSIWNLSESGSDFQLVRMGLQKTAMIDVDIKEHKLYYADIGANVIERKNIDGAFPQPIQTYEVDGVEGIAVDWIGRNLYTSRKTSIIVQTLDGKYRKTLYHNKLTQPRALVANPADGMIYGTDWSSSPFVFRAAMDGSKFEKIVTDSIVWPNALAIDAPCGKLYWADAFLDTIQSSNLDGSKRKTVIADPDAVPHVFGMAVFDETLYWTDWTFRGIISANKHTGQNMSVIAQTALLPYGIKVYHPSVQPDIPSPCEKLACSQLCLLGPGSDKPLNGTCACSDGFELQADGRTCKSNCSAGHILCGGSDPKCISKRYLCDDVPQCADKADENNCPPRICLPGQFQCHDNKKCLMASSLCDGTSNCEDNSDEKYCDLEKPPTVLKAVKF</sequence>
<dbReference type="FunFam" id="2.10.25.10:FF:000038">
    <property type="entry name" value="Fibrillin 2"/>
    <property type="match status" value="1"/>
</dbReference>
<dbReference type="CDD" id="cd00112">
    <property type="entry name" value="LDLa"/>
    <property type="match status" value="2"/>
</dbReference>
<feature type="repeat" description="LDL-receptor class B" evidence="13">
    <location>
        <begin position="469"/>
        <end position="513"/>
    </location>
</feature>
<dbReference type="Pfam" id="PF00057">
    <property type="entry name" value="Ldl_recept_a"/>
    <property type="match status" value="2"/>
</dbReference>
<comment type="caution">
    <text evidence="12">Lacks conserved residue(s) required for the propagation of feature annotation.</text>
</comment>
<dbReference type="FunFam" id="2.120.10.30:FF:000241">
    <property type="entry name" value="Low-density lipoprotein receptor-related protein 6"/>
    <property type="match status" value="1"/>
</dbReference>
<reference evidence="17" key="1">
    <citation type="journal article" date="2013" name="Genetics">
        <title>The draft genome and transcriptome of Panagrellus redivivus are shaped by the harsh demands of a free-living lifestyle.</title>
        <authorList>
            <person name="Srinivasan J."/>
            <person name="Dillman A.R."/>
            <person name="Macchietto M.G."/>
            <person name="Heikkinen L."/>
            <person name="Lakso M."/>
            <person name="Fracchia K.M."/>
            <person name="Antoshechkin I."/>
            <person name="Mortazavi A."/>
            <person name="Wong G."/>
            <person name="Sternberg P.W."/>
        </authorList>
    </citation>
    <scope>NUCLEOTIDE SEQUENCE [LARGE SCALE GENOMIC DNA]</scope>
    <source>
        <strain evidence="17">MT8872</strain>
    </source>
</reference>
<dbReference type="PRINTS" id="PR00261">
    <property type="entry name" value="LDLRECEPTOR"/>
</dbReference>
<dbReference type="InterPro" id="IPR018097">
    <property type="entry name" value="EGF_Ca-bd_CS"/>
</dbReference>
<dbReference type="InterPro" id="IPR000033">
    <property type="entry name" value="LDLR_classB_rpt"/>
</dbReference>
<evidence type="ECO:0000259" key="15">
    <source>
        <dbReference type="SMART" id="SM00179"/>
    </source>
</evidence>
<dbReference type="Gene3D" id="4.10.400.10">
    <property type="entry name" value="Low-density Lipoprotein Receptor"/>
    <property type="match status" value="2"/>
</dbReference>
<keyword evidence="11" id="KW-0325">Glycoprotein</keyword>
<evidence type="ECO:0000259" key="16">
    <source>
        <dbReference type="SMART" id="SM00181"/>
    </source>
</evidence>
<dbReference type="SUPFAM" id="SSF63825">
    <property type="entry name" value="YWTD domain"/>
    <property type="match status" value="1"/>
</dbReference>
<dbReference type="InterPro" id="IPR000742">
    <property type="entry name" value="EGF"/>
</dbReference>
<keyword evidence="4" id="KW-0812">Transmembrane</keyword>
<dbReference type="InterPro" id="IPR000152">
    <property type="entry name" value="EGF-type_Asp/Asn_hydroxyl_site"/>
</dbReference>
<evidence type="ECO:0000256" key="12">
    <source>
        <dbReference type="PROSITE-ProRule" id="PRU00124"/>
    </source>
</evidence>
<evidence type="ECO:0000256" key="11">
    <source>
        <dbReference type="ARBA" id="ARBA00023180"/>
    </source>
</evidence>
<dbReference type="GO" id="GO:0005509">
    <property type="term" value="F:calcium ion binding"/>
    <property type="evidence" value="ECO:0007669"/>
    <property type="project" value="InterPro"/>
</dbReference>
<dbReference type="InterPro" id="IPR011042">
    <property type="entry name" value="6-blade_b-propeller_TolB-like"/>
</dbReference>
<keyword evidence="6" id="KW-0677">Repeat</keyword>
<feature type="signal peptide" evidence="14">
    <location>
        <begin position="1"/>
        <end position="28"/>
    </location>
</feature>
<dbReference type="PROSITE" id="PS51120">
    <property type="entry name" value="LDLRB"/>
    <property type="match status" value="1"/>
</dbReference>
<feature type="domain" description="EGF-like" evidence="16">
    <location>
        <begin position="256"/>
        <end position="294"/>
    </location>
</feature>
<evidence type="ECO:0000256" key="7">
    <source>
        <dbReference type="ARBA" id="ARBA00022989"/>
    </source>
</evidence>
<dbReference type="GO" id="GO:0006897">
    <property type="term" value="P:endocytosis"/>
    <property type="evidence" value="ECO:0007669"/>
    <property type="project" value="UniProtKB-KW"/>
</dbReference>
<feature type="chain" id="PRO_5028956254" evidence="14">
    <location>
        <begin position="29"/>
        <end position="695"/>
    </location>
</feature>
<dbReference type="GO" id="GO:0005886">
    <property type="term" value="C:plasma membrane"/>
    <property type="evidence" value="ECO:0007669"/>
    <property type="project" value="TreeGrafter"/>
</dbReference>
<dbReference type="PANTHER" id="PTHR46513:SF13">
    <property type="entry name" value="EGF-LIKE DOMAIN-CONTAINING PROTEIN"/>
    <property type="match status" value="1"/>
</dbReference>
<organism evidence="17 18">
    <name type="scientific">Panagrellus redivivus</name>
    <name type="common">Microworm</name>
    <dbReference type="NCBI Taxonomy" id="6233"/>
    <lineage>
        <taxon>Eukaryota</taxon>
        <taxon>Metazoa</taxon>
        <taxon>Ecdysozoa</taxon>
        <taxon>Nematoda</taxon>
        <taxon>Chromadorea</taxon>
        <taxon>Rhabditida</taxon>
        <taxon>Tylenchina</taxon>
        <taxon>Panagrolaimomorpha</taxon>
        <taxon>Panagrolaimoidea</taxon>
        <taxon>Panagrolaimidae</taxon>
        <taxon>Panagrellus</taxon>
    </lineage>
</organism>
<evidence type="ECO:0000256" key="10">
    <source>
        <dbReference type="ARBA" id="ARBA00023170"/>
    </source>
</evidence>
<dbReference type="PROSITE" id="PS01209">
    <property type="entry name" value="LDLRA_1"/>
    <property type="match status" value="1"/>
</dbReference>
<reference evidence="18" key="2">
    <citation type="submission" date="2020-10" db="UniProtKB">
        <authorList>
            <consortium name="WormBaseParasite"/>
        </authorList>
    </citation>
    <scope>IDENTIFICATION</scope>
</reference>
<dbReference type="PANTHER" id="PTHR46513">
    <property type="entry name" value="VITELLOGENIN RECEPTOR-LIKE PROTEIN-RELATED-RELATED"/>
    <property type="match status" value="1"/>
</dbReference>
<evidence type="ECO:0000313" key="17">
    <source>
        <dbReference type="Proteomes" id="UP000492821"/>
    </source>
</evidence>
<dbReference type="SMART" id="SM00192">
    <property type="entry name" value="LDLa"/>
    <property type="match status" value="2"/>
</dbReference>
<feature type="domain" description="EGF-like calcium-binding" evidence="15">
    <location>
        <begin position="253"/>
        <end position="294"/>
    </location>
</feature>
<keyword evidence="10" id="KW-0675">Receptor</keyword>
<keyword evidence="9 12" id="KW-1015">Disulfide bond</keyword>
<proteinExistence type="predicted"/>
<dbReference type="InterPro" id="IPR023415">
    <property type="entry name" value="LDLR_class-A_CS"/>
</dbReference>
<dbReference type="Gene3D" id="2.10.25.10">
    <property type="entry name" value="Laminin"/>
    <property type="match status" value="2"/>
</dbReference>
<dbReference type="InterPro" id="IPR049883">
    <property type="entry name" value="NOTCH1_EGF-like"/>
</dbReference>
<dbReference type="PROSITE" id="PS01187">
    <property type="entry name" value="EGF_CA"/>
    <property type="match status" value="1"/>
</dbReference>
<evidence type="ECO:0000256" key="2">
    <source>
        <dbReference type="ARBA" id="ARBA00022536"/>
    </source>
</evidence>
<evidence type="ECO:0000313" key="18">
    <source>
        <dbReference type="WBParaSite" id="Pan_g17059.t1"/>
    </source>
</evidence>
<evidence type="ECO:0000256" key="9">
    <source>
        <dbReference type="ARBA" id="ARBA00023157"/>
    </source>
</evidence>
<evidence type="ECO:0000256" key="4">
    <source>
        <dbReference type="ARBA" id="ARBA00022692"/>
    </source>
</evidence>
<accession>A0A7E4V6B3</accession>
<protein>
    <submittedName>
        <fullName evidence="18">EGF-like domain-containing protein</fullName>
    </submittedName>
</protein>
<dbReference type="SMART" id="SM00179">
    <property type="entry name" value="EGF_CA"/>
    <property type="match status" value="1"/>
</dbReference>
<dbReference type="InterPro" id="IPR036055">
    <property type="entry name" value="LDL_receptor-like_sf"/>
</dbReference>
<dbReference type="SMART" id="SM00181">
    <property type="entry name" value="EGF"/>
    <property type="match status" value="2"/>
</dbReference>
<dbReference type="InterPro" id="IPR009030">
    <property type="entry name" value="Growth_fac_rcpt_cys_sf"/>
</dbReference>
<dbReference type="SUPFAM" id="SSF57424">
    <property type="entry name" value="LDL receptor-like module"/>
    <property type="match status" value="1"/>
</dbReference>
<keyword evidence="17" id="KW-1185">Reference proteome</keyword>
<evidence type="ECO:0000256" key="3">
    <source>
        <dbReference type="ARBA" id="ARBA00022583"/>
    </source>
</evidence>
<evidence type="ECO:0000256" key="1">
    <source>
        <dbReference type="ARBA" id="ARBA00004167"/>
    </source>
</evidence>
<dbReference type="PROSITE" id="PS00010">
    <property type="entry name" value="ASX_HYDROXYL"/>
    <property type="match status" value="1"/>
</dbReference>
<dbReference type="Proteomes" id="UP000492821">
    <property type="component" value="Unassembled WGS sequence"/>
</dbReference>
<dbReference type="Pfam" id="PF07645">
    <property type="entry name" value="EGF_CA"/>
    <property type="match status" value="1"/>
</dbReference>
<keyword evidence="7" id="KW-1133">Transmembrane helix</keyword>